<dbReference type="Pfam" id="PF00156">
    <property type="entry name" value="Pribosyltran"/>
    <property type="match status" value="1"/>
</dbReference>
<dbReference type="GeneID" id="98660937"/>
<dbReference type="SUPFAM" id="SSF53271">
    <property type="entry name" value="PRTase-like"/>
    <property type="match status" value="1"/>
</dbReference>
<evidence type="ECO:0000313" key="3">
    <source>
        <dbReference type="EMBL" id="MCC2176103.1"/>
    </source>
</evidence>
<dbReference type="EMBL" id="JAJEPX010000005">
    <property type="protein sequence ID" value="MCC2176103.1"/>
    <property type="molecule type" value="Genomic_DNA"/>
</dbReference>
<proteinExistence type="inferred from homology"/>
<keyword evidence="4" id="KW-1185">Reference proteome</keyword>
<dbReference type="CDD" id="cd06223">
    <property type="entry name" value="PRTases_typeI"/>
    <property type="match status" value="1"/>
</dbReference>
<dbReference type="AlphaFoldDB" id="A0AAW4VZ64"/>
<comment type="caution">
    <text evidence="3">The sequence shown here is derived from an EMBL/GenBank/DDBJ whole genome shotgun (WGS) entry which is preliminary data.</text>
</comment>
<evidence type="ECO:0000259" key="2">
    <source>
        <dbReference type="Pfam" id="PF00156"/>
    </source>
</evidence>
<feature type="domain" description="Phosphoribosyltransferase" evidence="2">
    <location>
        <begin position="122"/>
        <end position="205"/>
    </location>
</feature>
<dbReference type="Proteomes" id="UP001298753">
    <property type="component" value="Unassembled WGS sequence"/>
</dbReference>
<organism evidence="3 4">
    <name type="scientific">Agathobaculum butyriciproducens</name>
    <dbReference type="NCBI Taxonomy" id="1628085"/>
    <lineage>
        <taxon>Bacteria</taxon>
        <taxon>Bacillati</taxon>
        <taxon>Bacillota</taxon>
        <taxon>Clostridia</taxon>
        <taxon>Eubacteriales</taxon>
        <taxon>Butyricicoccaceae</taxon>
        <taxon>Agathobaculum</taxon>
    </lineage>
</organism>
<dbReference type="RefSeq" id="WP_227600193.1">
    <property type="nucleotide sequence ID" value="NZ_JAJEPX010000005.1"/>
</dbReference>
<dbReference type="InterPro" id="IPR000836">
    <property type="entry name" value="PRTase_dom"/>
</dbReference>
<name>A0AAW4VZ64_9FIRM</name>
<reference evidence="3 4" key="1">
    <citation type="submission" date="2021-10" db="EMBL/GenBank/DDBJ databases">
        <title>Anaerobic single-cell dispensing facilitates the cultivation of human gut bacteria.</title>
        <authorList>
            <person name="Afrizal A."/>
        </authorList>
    </citation>
    <scope>NUCLEOTIDE SEQUENCE [LARGE SCALE GENOMIC DNA]</scope>
    <source>
        <strain evidence="3 4">CLA-AA-H270</strain>
    </source>
</reference>
<accession>A0AAW4VZ64</accession>
<dbReference type="InterPro" id="IPR051910">
    <property type="entry name" value="ComF/GntX_DNA_util-trans"/>
</dbReference>
<dbReference type="Gene3D" id="3.40.50.2020">
    <property type="match status" value="1"/>
</dbReference>
<dbReference type="PANTHER" id="PTHR47505:SF1">
    <property type="entry name" value="DNA UTILIZATION PROTEIN YHGH"/>
    <property type="match status" value="1"/>
</dbReference>
<dbReference type="PANTHER" id="PTHR47505">
    <property type="entry name" value="DNA UTILIZATION PROTEIN YHGH"/>
    <property type="match status" value="1"/>
</dbReference>
<evidence type="ECO:0000256" key="1">
    <source>
        <dbReference type="ARBA" id="ARBA00008007"/>
    </source>
</evidence>
<sequence length="216" mass="23708">MGILYGHRCVLCGADFPVTTSRTLQLCPDCAAAVRREYRCNEVISIAGADGTIAPLYYRGTVRNAMKRFKFSSAAYCADWFAAQMAVALTSQLDDWQPDLITYMPIGFLHYRKRGYNQAELLAKLIAKPLSLPCEATLRKRWFVGKQSAQKDYAARQSNAKDAVLPKKGVNLTGKSVVLVDDIITTGATAAAAVKALREMGASRVYVLAATFTPRK</sequence>
<comment type="similarity">
    <text evidence="1">Belongs to the ComF/GntX family.</text>
</comment>
<evidence type="ECO:0000313" key="4">
    <source>
        <dbReference type="Proteomes" id="UP001298753"/>
    </source>
</evidence>
<dbReference type="InterPro" id="IPR029057">
    <property type="entry name" value="PRTase-like"/>
</dbReference>
<protein>
    <recommendedName>
        <fullName evidence="2">Phosphoribosyltransferase domain-containing protein</fullName>
    </recommendedName>
</protein>
<gene>
    <name evidence="3" type="ORF">LKD22_02985</name>
</gene>